<evidence type="ECO:0000256" key="12">
    <source>
        <dbReference type="PIRSR" id="PIRSR602401-1"/>
    </source>
</evidence>
<sequence>MWVAVLMVSFLVIYCTQWFYRWRTPGAKGNGVLPPGSMGLPFLGETLSLLIPSYSLDLHPFVRKRIQRYGPIFRTSFIGRRVVVSADPEINSYLFSQEGKLVELWYLDTFNKLLSLEGENRITGPGLIHKYMRSSLRNHLSPEALKEKLPQLVAWIDKTLLHWCTKPSVEIKHAVSAMVLEFTARFLCGYDVDKAPVDISEKIATLTKGLTSLPLNIPGTAFHKCLKDQEKVITMITNMLKERRAKEAEEEKEEDFLDQAIKDLRTENYLTEDFIVRLLYGFLFASFESIGTVMCLGFKLLAEHPEVMEELAAEHEAILKNRADSDSSLTWEDYKSLTFTPHVVSEILRLTNNPPGLLRRAIKDIEIKGYTIPADWTIMVVNSTLHLDPVMYKDPLAFNPWRWKDLDSYTVAKNFTPFGGGSRQCAGAEYSKVVLATFLHVVVSKYRWTIIKGGRIARRPLIAFGDGIHIRFSQK</sequence>
<dbReference type="CDD" id="cd11043">
    <property type="entry name" value="CYP90-like"/>
    <property type="match status" value="1"/>
</dbReference>
<name>A0A498JBM8_MALDO</name>
<keyword evidence="6 12" id="KW-0479">Metal-binding</keyword>
<dbReference type="PANTHER" id="PTHR24286">
    <property type="entry name" value="CYTOCHROME P450 26"/>
    <property type="match status" value="1"/>
</dbReference>
<evidence type="ECO:0000256" key="6">
    <source>
        <dbReference type="ARBA" id="ARBA00022723"/>
    </source>
</evidence>
<keyword evidence="8 13" id="KW-0560">Oxidoreductase</keyword>
<dbReference type="PROSITE" id="PS00086">
    <property type="entry name" value="CYTOCHROME_P450"/>
    <property type="match status" value="1"/>
</dbReference>
<dbReference type="Gene3D" id="1.10.630.10">
    <property type="entry name" value="Cytochrome P450"/>
    <property type="match status" value="1"/>
</dbReference>
<keyword evidence="11" id="KW-0472">Membrane</keyword>
<evidence type="ECO:0008006" key="16">
    <source>
        <dbReference type="Google" id="ProtNLM"/>
    </source>
</evidence>
<evidence type="ECO:0000256" key="7">
    <source>
        <dbReference type="ARBA" id="ARBA00022989"/>
    </source>
</evidence>
<dbReference type="InterPro" id="IPR001128">
    <property type="entry name" value="Cyt_P450"/>
</dbReference>
<evidence type="ECO:0000313" key="14">
    <source>
        <dbReference type="EMBL" id="RXH92197.1"/>
    </source>
</evidence>
<dbReference type="GO" id="GO:0016132">
    <property type="term" value="P:brassinosteroid biosynthetic process"/>
    <property type="evidence" value="ECO:0007669"/>
    <property type="project" value="TreeGrafter"/>
</dbReference>
<dbReference type="GO" id="GO:0010268">
    <property type="term" value="P:brassinosteroid homeostasis"/>
    <property type="evidence" value="ECO:0007669"/>
    <property type="project" value="TreeGrafter"/>
</dbReference>
<evidence type="ECO:0000256" key="11">
    <source>
        <dbReference type="ARBA" id="ARBA00023136"/>
    </source>
</evidence>
<dbReference type="EMBL" id="RDQH01000334">
    <property type="protein sequence ID" value="RXH92197.1"/>
    <property type="molecule type" value="Genomic_DNA"/>
</dbReference>
<dbReference type="GO" id="GO:0020037">
    <property type="term" value="F:heme binding"/>
    <property type="evidence" value="ECO:0007669"/>
    <property type="project" value="InterPro"/>
</dbReference>
<evidence type="ECO:0000256" key="13">
    <source>
        <dbReference type="RuleBase" id="RU000461"/>
    </source>
</evidence>
<protein>
    <recommendedName>
        <fullName evidence="16">Cytochrome P450</fullName>
    </recommendedName>
</protein>
<organism evidence="14 15">
    <name type="scientific">Malus domestica</name>
    <name type="common">Apple</name>
    <name type="synonym">Pyrus malus</name>
    <dbReference type="NCBI Taxonomy" id="3750"/>
    <lineage>
        <taxon>Eukaryota</taxon>
        <taxon>Viridiplantae</taxon>
        <taxon>Streptophyta</taxon>
        <taxon>Embryophyta</taxon>
        <taxon>Tracheophyta</taxon>
        <taxon>Spermatophyta</taxon>
        <taxon>Magnoliopsida</taxon>
        <taxon>eudicotyledons</taxon>
        <taxon>Gunneridae</taxon>
        <taxon>Pentapetalae</taxon>
        <taxon>rosids</taxon>
        <taxon>fabids</taxon>
        <taxon>Rosales</taxon>
        <taxon>Rosaceae</taxon>
        <taxon>Amygdaloideae</taxon>
        <taxon>Maleae</taxon>
        <taxon>Malus</taxon>
    </lineage>
</organism>
<keyword evidence="9 12" id="KW-0408">Iron</keyword>
<dbReference type="OrthoDB" id="1372046at2759"/>
<keyword evidence="7" id="KW-1133">Transmembrane helix</keyword>
<dbReference type="InterPro" id="IPR036396">
    <property type="entry name" value="Cyt_P450_sf"/>
</dbReference>
<comment type="subcellular location">
    <subcellularLocation>
        <location evidence="2">Membrane</location>
        <topology evidence="2">Single-pass membrane protein</topology>
    </subcellularLocation>
</comment>
<comment type="similarity">
    <text evidence="3 13">Belongs to the cytochrome P450 family.</text>
</comment>
<accession>A0A498JBM8</accession>
<dbReference type="GO" id="GO:0016020">
    <property type="term" value="C:membrane"/>
    <property type="evidence" value="ECO:0007669"/>
    <property type="project" value="UniProtKB-SubCell"/>
</dbReference>
<dbReference type="SUPFAM" id="SSF48264">
    <property type="entry name" value="Cytochrome P450"/>
    <property type="match status" value="1"/>
</dbReference>
<dbReference type="PRINTS" id="PR00463">
    <property type="entry name" value="EP450I"/>
</dbReference>
<keyword evidence="5" id="KW-0812">Transmembrane</keyword>
<evidence type="ECO:0000256" key="2">
    <source>
        <dbReference type="ARBA" id="ARBA00004167"/>
    </source>
</evidence>
<dbReference type="Pfam" id="PF00067">
    <property type="entry name" value="p450"/>
    <property type="match status" value="1"/>
</dbReference>
<comment type="caution">
    <text evidence="14">The sequence shown here is derived from an EMBL/GenBank/DDBJ whole genome shotgun (WGS) entry which is preliminary data.</text>
</comment>
<dbReference type="GO" id="GO:0005506">
    <property type="term" value="F:iron ion binding"/>
    <property type="evidence" value="ECO:0007669"/>
    <property type="project" value="InterPro"/>
</dbReference>
<evidence type="ECO:0000256" key="1">
    <source>
        <dbReference type="ARBA" id="ARBA00001971"/>
    </source>
</evidence>
<feature type="binding site" description="axial binding residue" evidence="12">
    <location>
        <position position="425"/>
    </location>
    <ligand>
        <name>heme</name>
        <dbReference type="ChEBI" id="CHEBI:30413"/>
    </ligand>
    <ligandPart>
        <name>Fe</name>
        <dbReference type="ChEBI" id="CHEBI:18248"/>
    </ligandPart>
</feature>
<evidence type="ECO:0000256" key="9">
    <source>
        <dbReference type="ARBA" id="ARBA00023004"/>
    </source>
</evidence>
<dbReference type="FunFam" id="1.10.630.10:FF:000020">
    <property type="entry name" value="Cytochrome P450 family protein"/>
    <property type="match status" value="1"/>
</dbReference>
<comment type="cofactor">
    <cofactor evidence="1 12">
        <name>heme</name>
        <dbReference type="ChEBI" id="CHEBI:30413"/>
    </cofactor>
</comment>
<evidence type="ECO:0000256" key="5">
    <source>
        <dbReference type="ARBA" id="ARBA00022692"/>
    </source>
</evidence>
<dbReference type="GO" id="GO:0016705">
    <property type="term" value="F:oxidoreductase activity, acting on paired donors, with incorporation or reduction of molecular oxygen"/>
    <property type="evidence" value="ECO:0007669"/>
    <property type="project" value="InterPro"/>
</dbReference>
<dbReference type="InterPro" id="IPR017972">
    <property type="entry name" value="Cyt_P450_CS"/>
</dbReference>
<dbReference type="Proteomes" id="UP000290289">
    <property type="component" value="Chromosome 8"/>
</dbReference>
<dbReference type="PANTHER" id="PTHR24286:SF305">
    <property type="entry name" value="CYTOCHROME P450 708A2"/>
    <property type="match status" value="1"/>
</dbReference>
<dbReference type="SMR" id="A0A498JBM8"/>
<proteinExistence type="inferred from homology"/>
<dbReference type="GO" id="GO:0016125">
    <property type="term" value="P:sterol metabolic process"/>
    <property type="evidence" value="ECO:0007669"/>
    <property type="project" value="TreeGrafter"/>
</dbReference>
<reference evidence="14 15" key="1">
    <citation type="submission" date="2018-10" db="EMBL/GenBank/DDBJ databases">
        <title>A high-quality apple genome assembly.</title>
        <authorList>
            <person name="Hu J."/>
        </authorList>
    </citation>
    <scope>NUCLEOTIDE SEQUENCE [LARGE SCALE GENOMIC DNA]</scope>
    <source>
        <strain evidence="15">cv. HFTH1</strain>
        <tissue evidence="14">Young leaf</tissue>
    </source>
</reference>
<dbReference type="AlphaFoldDB" id="A0A498JBM8"/>
<dbReference type="GO" id="GO:0004497">
    <property type="term" value="F:monooxygenase activity"/>
    <property type="evidence" value="ECO:0007669"/>
    <property type="project" value="UniProtKB-KW"/>
</dbReference>
<keyword evidence="4 12" id="KW-0349">Heme</keyword>
<gene>
    <name evidence="14" type="ORF">DVH24_033093</name>
</gene>
<evidence type="ECO:0000256" key="10">
    <source>
        <dbReference type="ARBA" id="ARBA00023033"/>
    </source>
</evidence>
<evidence type="ECO:0000256" key="3">
    <source>
        <dbReference type="ARBA" id="ARBA00010617"/>
    </source>
</evidence>
<evidence type="ECO:0000256" key="4">
    <source>
        <dbReference type="ARBA" id="ARBA00022617"/>
    </source>
</evidence>
<keyword evidence="10 13" id="KW-0503">Monooxygenase</keyword>
<dbReference type="InterPro" id="IPR002401">
    <property type="entry name" value="Cyt_P450_E_grp-I"/>
</dbReference>
<keyword evidence="15" id="KW-1185">Reference proteome</keyword>
<dbReference type="STRING" id="3750.A0A498JBM8"/>
<evidence type="ECO:0000256" key="8">
    <source>
        <dbReference type="ARBA" id="ARBA00023002"/>
    </source>
</evidence>
<evidence type="ECO:0000313" key="15">
    <source>
        <dbReference type="Proteomes" id="UP000290289"/>
    </source>
</evidence>